<organism evidence="1 2">
    <name type="scientific">Pluteus cervinus</name>
    <dbReference type="NCBI Taxonomy" id="181527"/>
    <lineage>
        <taxon>Eukaryota</taxon>
        <taxon>Fungi</taxon>
        <taxon>Dikarya</taxon>
        <taxon>Basidiomycota</taxon>
        <taxon>Agaricomycotina</taxon>
        <taxon>Agaricomycetes</taxon>
        <taxon>Agaricomycetidae</taxon>
        <taxon>Agaricales</taxon>
        <taxon>Pluteineae</taxon>
        <taxon>Pluteaceae</taxon>
        <taxon>Pluteus</taxon>
    </lineage>
</organism>
<dbReference type="EMBL" id="ML208749">
    <property type="protein sequence ID" value="TFK60642.1"/>
    <property type="molecule type" value="Genomic_DNA"/>
</dbReference>
<protein>
    <submittedName>
        <fullName evidence="1">Uncharacterized protein</fullName>
    </submittedName>
</protein>
<name>A0ACD3A4W5_9AGAR</name>
<gene>
    <name evidence="1" type="ORF">BDN72DRAFT_904802</name>
</gene>
<sequence>MRAYNVLPPDDDILDRVHLVLANRIINIDLSWNYASEPQGCQNWYRLAEAAFGEGTGARLHKLSVKDIKYLFGIKKPEPLNVELRGGGEQGFNANDTNAGPSTH</sequence>
<accession>A0ACD3A4W5</accession>
<evidence type="ECO:0000313" key="2">
    <source>
        <dbReference type="Proteomes" id="UP000308600"/>
    </source>
</evidence>
<keyword evidence="2" id="KW-1185">Reference proteome</keyword>
<dbReference type="Proteomes" id="UP000308600">
    <property type="component" value="Unassembled WGS sequence"/>
</dbReference>
<proteinExistence type="predicted"/>
<reference evidence="1 2" key="1">
    <citation type="journal article" date="2019" name="Nat. Ecol. Evol.">
        <title>Megaphylogeny resolves global patterns of mushroom evolution.</title>
        <authorList>
            <person name="Varga T."/>
            <person name="Krizsan K."/>
            <person name="Foldi C."/>
            <person name="Dima B."/>
            <person name="Sanchez-Garcia M."/>
            <person name="Sanchez-Ramirez S."/>
            <person name="Szollosi G.J."/>
            <person name="Szarkandi J.G."/>
            <person name="Papp V."/>
            <person name="Albert L."/>
            <person name="Andreopoulos W."/>
            <person name="Angelini C."/>
            <person name="Antonin V."/>
            <person name="Barry K.W."/>
            <person name="Bougher N.L."/>
            <person name="Buchanan P."/>
            <person name="Buyck B."/>
            <person name="Bense V."/>
            <person name="Catcheside P."/>
            <person name="Chovatia M."/>
            <person name="Cooper J."/>
            <person name="Damon W."/>
            <person name="Desjardin D."/>
            <person name="Finy P."/>
            <person name="Geml J."/>
            <person name="Haridas S."/>
            <person name="Hughes K."/>
            <person name="Justo A."/>
            <person name="Karasinski D."/>
            <person name="Kautmanova I."/>
            <person name="Kiss B."/>
            <person name="Kocsube S."/>
            <person name="Kotiranta H."/>
            <person name="LaButti K.M."/>
            <person name="Lechner B.E."/>
            <person name="Liimatainen K."/>
            <person name="Lipzen A."/>
            <person name="Lukacs Z."/>
            <person name="Mihaltcheva S."/>
            <person name="Morgado L.N."/>
            <person name="Niskanen T."/>
            <person name="Noordeloos M.E."/>
            <person name="Ohm R.A."/>
            <person name="Ortiz-Santana B."/>
            <person name="Ovrebo C."/>
            <person name="Racz N."/>
            <person name="Riley R."/>
            <person name="Savchenko A."/>
            <person name="Shiryaev A."/>
            <person name="Soop K."/>
            <person name="Spirin V."/>
            <person name="Szebenyi C."/>
            <person name="Tomsovsky M."/>
            <person name="Tulloss R.E."/>
            <person name="Uehling J."/>
            <person name="Grigoriev I.V."/>
            <person name="Vagvolgyi C."/>
            <person name="Papp T."/>
            <person name="Martin F.M."/>
            <person name="Miettinen O."/>
            <person name="Hibbett D.S."/>
            <person name="Nagy L.G."/>
        </authorList>
    </citation>
    <scope>NUCLEOTIDE SEQUENCE [LARGE SCALE GENOMIC DNA]</scope>
    <source>
        <strain evidence="1 2">NL-1719</strain>
    </source>
</reference>
<evidence type="ECO:0000313" key="1">
    <source>
        <dbReference type="EMBL" id="TFK60642.1"/>
    </source>
</evidence>